<feature type="region of interest" description="Disordered" evidence="1">
    <location>
        <begin position="1"/>
        <end position="38"/>
    </location>
</feature>
<evidence type="ECO:0000313" key="3">
    <source>
        <dbReference type="Proteomes" id="UP001054945"/>
    </source>
</evidence>
<reference evidence="2 3" key="1">
    <citation type="submission" date="2021-06" db="EMBL/GenBank/DDBJ databases">
        <title>Caerostris extrusa draft genome.</title>
        <authorList>
            <person name="Kono N."/>
            <person name="Arakawa K."/>
        </authorList>
    </citation>
    <scope>NUCLEOTIDE SEQUENCE [LARGE SCALE GENOMIC DNA]</scope>
</reference>
<accession>A0AAV4XXM1</accession>
<dbReference type="EMBL" id="BPLR01018372">
    <property type="protein sequence ID" value="GIY99038.1"/>
    <property type="molecule type" value="Genomic_DNA"/>
</dbReference>
<dbReference type="Proteomes" id="UP001054945">
    <property type="component" value="Unassembled WGS sequence"/>
</dbReference>
<protein>
    <submittedName>
        <fullName evidence="2">Uncharacterized protein</fullName>
    </submittedName>
</protein>
<comment type="caution">
    <text evidence="2">The sequence shown here is derived from an EMBL/GenBank/DDBJ whole genome shotgun (WGS) entry which is preliminary data.</text>
</comment>
<feature type="compositionally biased region" description="Polar residues" evidence="1">
    <location>
        <begin position="27"/>
        <end position="37"/>
    </location>
</feature>
<proteinExistence type="predicted"/>
<evidence type="ECO:0000256" key="1">
    <source>
        <dbReference type="SAM" id="MobiDB-lite"/>
    </source>
</evidence>
<evidence type="ECO:0000313" key="2">
    <source>
        <dbReference type="EMBL" id="GIY99038.1"/>
    </source>
</evidence>
<organism evidence="2 3">
    <name type="scientific">Caerostris extrusa</name>
    <name type="common">Bark spider</name>
    <name type="synonym">Caerostris bankana</name>
    <dbReference type="NCBI Taxonomy" id="172846"/>
    <lineage>
        <taxon>Eukaryota</taxon>
        <taxon>Metazoa</taxon>
        <taxon>Ecdysozoa</taxon>
        <taxon>Arthropoda</taxon>
        <taxon>Chelicerata</taxon>
        <taxon>Arachnida</taxon>
        <taxon>Araneae</taxon>
        <taxon>Araneomorphae</taxon>
        <taxon>Entelegynae</taxon>
        <taxon>Araneoidea</taxon>
        <taxon>Araneidae</taxon>
        <taxon>Caerostris</taxon>
    </lineage>
</organism>
<keyword evidence="3" id="KW-1185">Reference proteome</keyword>
<dbReference type="AlphaFoldDB" id="A0AAV4XXM1"/>
<sequence>MRRGSALSGPPTTPERTSRRPTPLMETESTSSGSINHSDCAEMKSTVNSIYLFPVAIINRARKWGLNSMELYLAFFWLISSLKDETSFPNGVHTGSGEEESFEAPESGIEKETLLMTAVDREEHISSLGRSKESRTEQKRS</sequence>
<feature type="region of interest" description="Disordered" evidence="1">
    <location>
        <begin position="90"/>
        <end position="109"/>
    </location>
</feature>
<gene>
    <name evidence="2" type="ORF">CEXT_630241</name>
</gene>
<name>A0AAV4XXM1_CAEEX</name>